<dbReference type="PROSITE" id="PS50240">
    <property type="entry name" value="TRYPSIN_DOM"/>
    <property type="match status" value="1"/>
</dbReference>
<reference evidence="5" key="1">
    <citation type="submission" date="2025-08" db="UniProtKB">
        <authorList>
            <consortium name="RefSeq"/>
        </authorList>
    </citation>
    <scope>IDENTIFICATION</scope>
    <source>
        <tissue evidence="5">Whole Larva</tissue>
    </source>
</reference>
<name>A0ABM1MI22_NICVS</name>
<accession>A0ABM1MI22</accession>
<dbReference type="InterPro" id="IPR051487">
    <property type="entry name" value="Ser/Thr_Proteases_Immune/Dev"/>
</dbReference>
<evidence type="ECO:0000256" key="1">
    <source>
        <dbReference type="ARBA" id="ARBA00023157"/>
    </source>
</evidence>
<gene>
    <name evidence="5" type="primary">LOC108560992</name>
</gene>
<evidence type="ECO:0000313" key="5">
    <source>
        <dbReference type="RefSeq" id="XP_017774222.1"/>
    </source>
</evidence>
<comment type="similarity">
    <text evidence="2">Belongs to the peptidase S1 family. CLIP subfamily.</text>
</comment>
<dbReference type="Proteomes" id="UP000695000">
    <property type="component" value="Unplaced"/>
</dbReference>
<dbReference type="InterPro" id="IPR043504">
    <property type="entry name" value="Peptidase_S1_PA_chymotrypsin"/>
</dbReference>
<dbReference type="InterPro" id="IPR009003">
    <property type="entry name" value="Peptidase_S1_PA"/>
</dbReference>
<dbReference type="InterPro" id="IPR001254">
    <property type="entry name" value="Trypsin_dom"/>
</dbReference>
<organism evidence="4 5">
    <name type="scientific">Nicrophorus vespilloides</name>
    <name type="common">Boreal carrion beetle</name>
    <dbReference type="NCBI Taxonomy" id="110193"/>
    <lineage>
        <taxon>Eukaryota</taxon>
        <taxon>Metazoa</taxon>
        <taxon>Ecdysozoa</taxon>
        <taxon>Arthropoda</taxon>
        <taxon>Hexapoda</taxon>
        <taxon>Insecta</taxon>
        <taxon>Pterygota</taxon>
        <taxon>Neoptera</taxon>
        <taxon>Endopterygota</taxon>
        <taxon>Coleoptera</taxon>
        <taxon>Polyphaga</taxon>
        <taxon>Staphyliniformia</taxon>
        <taxon>Silphidae</taxon>
        <taxon>Nicrophorinae</taxon>
        <taxon>Nicrophorus</taxon>
    </lineage>
</organism>
<protein>
    <submittedName>
        <fullName evidence="5">Venom serine protease-like</fullName>
    </submittedName>
</protein>
<dbReference type="Gene3D" id="2.40.10.10">
    <property type="entry name" value="Trypsin-like serine proteases"/>
    <property type="match status" value="1"/>
</dbReference>
<sequence length="210" mass="23292">METNYAALYNIKQIITNDQYDAHLTLYDVSLVKTTKQIIFNIAVGPVCLPFRYSQNDFAGQLVTILGNFLKYTQMFGRLIARVSGWGTTEFSGPVSEHLRKTNVTVYSNFECQPQISSKLLSNQLCTSSIKTDSCQYDSGGPVIFADSLTRRDFLIGSISSGRGCAGGIPSINSRITSFLQWIVDVTPGKYKDCYALSDTCHYLATCIKI</sequence>
<evidence type="ECO:0000313" key="4">
    <source>
        <dbReference type="Proteomes" id="UP000695000"/>
    </source>
</evidence>
<dbReference type="RefSeq" id="XP_017774222.1">
    <property type="nucleotide sequence ID" value="XM_017918733.1"/>
</dbReference>
<keyword evidence="1" id="KW-1015">Disulfide bond</keyword>
<feature type="domain" description="Peptidase S1" evidence="3">
    <location>
        <begin position="1"/>
        <end position="188"/>
    </location>
</feature>
<dbReference type="SUPFAM" id="SSF50494">
    <property type="entry name" value="Trypsin-like serine proteases"/>
    <property type="match status" value="1"/>
</dbReference>
<dbReference type="SMART" id="SM00020">
    <property type="entry name" value="Tryp_SPc"/>
    <property type="match status" value="1"/>
</dbReference>
<dbReference type="GeneID" id="108560992"/>
<proteinExistence type="inferred from homology"/>
<evidence type="ECO:0000259" key="3">
    <source>
        <dbReference type="PROSITE" id="PS50240"/>
    </source>
</evidence>
<evidence type="ECO:0000256" key="2">
    <source>
        <dbReference type="ARBA" id="ARBA00024195"/>
    </source>
</evidence>
<dbReference type="Pfam" id="PF00089">
    <property type="entry name" value="Trypsin"/>
    <property type="match status" value="1"/>
</dbReference>
<keyword evidence="4" id="KW-1185">Reference proteome</keyword>
<dbReference type="PANTHER" id="PTHR24256">
    <property type="entry name" value="TRYPTASE-RELATED"/>
    <property type="match status" value="1"/>
</dbReference>